<accession>A0ABD3VG07</accession>
<keyword evidence="2" id="KW-1185">Reference proteome</keyword>
<dbReference type="EMBL" id="JBJQND010000012">
    <property type="protein sequence ID" value="KAL3859450.1"/>
    <property type="molecule type" value="Genomic_DNA"/>
</dbReference>
<sequence>GIGREDKSKGAIGKGEQIPMSLCKLDYNIMWQQEDNDGTPYRLKEMMIWRRKPVGILLESLS</sequence>
<proteinExistence type="predicted"/>
<comment type="caution">
    <text evidence="1">The sequence shown here is derived from an EMBL/GenBank/DDBJ whole genome shotgun (WGS) entry which is preliminary data.</text>
</comment>
<dbReference type="Proteomes" id="UP001634394">
    <property type="component" value="Unassembled WGS sequence"/>
</dbReference>
<gene>
    <name evidence="1" type="ORF">ACJMK2_009670</name>
</gene>
<organism evidence="1 2">
    <name type="scientific">Sinanodonta woodiana</name>
    <name type="common">Chinese pond mussel</name>
    <name type="synonym">Anodonta woodiana</name>
    <dbReference type="NCBI Taxonomy" id="1069815"/>
    <lineage>
        <taxon>Eukaryota</taxon>
        <taxon>Metazoa</taxon>
        <taxon>Spiralia</taxon>
        <taxon>Lophotrochozoa</taxon>
        <taxon>Mollusca</taxon>
        <taxon>Bivalvia</taxon>
        <taxon>Autobranchia</taxon>
        <taxon>Heteroconchia</taxon>
        <taxon>Palaeoheterodonta</taxon>
        <taxon>Unionida</taxon>
        <taxon>Unionoidea</taxon>
        <taxon>Unionidae</taxon>
        <taxon>Unioninae</taxon>
        <taxon>Sinanodonta</taxon>
    </lineage>
</organism>
<protein>
    <submittedName>
        <fullName evidence="1">Uncharacterized protein</fullName>
    </submittedName>
</protein>
<dbReference type="AlphaFoldDB" id="A0ABD3VG07"/>
<evidence type="ECO:0000313" key="1">
    <source>
        <dbReference type="EMBL" id="KAL3859450.1"/>
    </source>
</evidence>
<reference evidence="1 2" key="1">
    <citation type="submission" date="2024-11" db="EMBL/GenBank/DDBJ databases">
        <title>Chromosome-level genome assembly of the freshwater bivalve Anodonta woodiana.</title>
        <authorList>
            <person name="Chen X."/>
        </authorList>
    </citation>
    <scope>NUCLEOTIDE SEQUENCE [LARGE SCALE GENOMIC DNA]</scope>
    <source>
        <strain evidence="1">MN2024</strain>
        <tissue evidence="1">Gills</tissue>
    </source>
</reference>
<evidence type="ECO:0000313" key="2">
    <source>
        <dbReference type="Proteomes" id="UP001634394"/>
    </source>
</evidence>
<feature type="non-terminal residue" evidence="1">
    <location>
        <position position="1"/>
    </location>
</feature>
<name>A0ABD3VG07_SINWO</name>